<proteinExistence type="predicted"/>
<organism evidence="1">
    <name type="scientific">Anguilla anguilla</name>
    <name type="common">European freshwater eel</name>
    <name type="synonym">Muraena anguilla</name>
    <dbReference type="NCBI Taxonomy" id="7936"/>
    <lineage>
        <taxon>Eukaryota</taxon>
        <taxon>Metazoa</taxon>
        <taxon>Chordata</taxon>
        <taxon>Craniata</taxon>
        <taxon>Vertebrata</taxon>
        <taxon>Euteleostomi</taxon>
        <taxon>Actinopterygii</taxon>
        <taxon>Neopterygii</taxon>
        <taxon>Teleostei</taxon>
        <taxon>Anguilliformes</taxon>
        <taxon>Anguillidae</taxon>
        <taxon>Anguilla</taxon>
    </lineage>
</organism>
<accession>A0A0E9Q5G5</accession>
<protein>
    <submittedName>
        <fullName evidence="1">Uncharacterized protein</fullName>
    </submittedName>
</protein>
<evidence type="ECO:0000313" key="1">
    <source>
        <dbReference type="EMBL" id="JAH11590.1"/>
    </source>
</evidence>
<reference evidence="1" key="2">
    <citation type="journal article" date="2015" name="Fish Shellfish Immunol.">
        <title>Early steps in the European eel (Anguilla anguilla)-Vibrio vulnificus interaction in the gills: Role of the RtxA13 toxin.</title>
        <authorList>
            <person name="Callol A."/>
            <person name="Pajuelo D."/>
            <person name="Ebbesson L."/>
            <person name="Teles M."/>
            <person name="MacKenzie S."/>
            <person name="Amaro C."/>
        </authorList>
    </citation>
    <scope>NUCLEOTIDE SEQUENCE</scope>
</reference>
<name>A0A0E9Q5G5_ANGAN</name>
<sequence>MCMCQVPCDAVLKGNI</sequence>
<reference evidence="1" key="1">
    <citation type="submission" date="2014-11" db="EMBL/GenBank/DDBJ databases">
        <authorList>
            <person name="Amaro Gonzalez C."/>
        </authorList>
    </citation>
    <scope>NUCLEOTIDE SEQUENCE</scope>
</reference>
<dbReference type="EMBL" id="GBXM01096987">
    <property type="protein sequence ID" value="JAH11590.1"/>
    <property type="molecule type" value="Transcribed_RNA"/>
</dbReference>
<dbReference type="AlphaFoldDB" id="A0A0E9Q5G5"/>